<gene>
    <name evidence="2" type="ORF">ACFQ03_00910</name>
</gene>
<dbReference type="EMBL" id="JBHTIU010000002">
    <property type="protein sequence ID" value="MFD0867706.1"/>
    <property type="molecule type" value="Genomic_DNA"/>
</dbReference>
<dbReference type="PANTHER" id="PTHR37692">
    <property type="entry name" value="HYPOTHETICAL MEMBRANE SPANNING PROTEIN"/>
    <property type="match status" value="1"/>
</dbReference>
<feature type="transmembrane region" description="Helical" evidence="1">
    <location>
        <begin position="40"/>
        <end position="58"/>
    </location>
</feature>
<dbReference type="RefSeq" id="WP_186328309.1">
    <property type="nucleotide sequence ID" value="NZ_JBHTIU010000002.1"/>
</dbReference>
<organism evidence="2 3">
    <name type="scientific">Paenibacillus residui</name>
    <dbReference type="NCBI Taxonomy" id="629724"/>
    <lineage>
        <taxon>Bacteria</taxon>
        <taxon>Bacillati</taxon>
        <taxon>Bacillota</taxon>
        <taxon>Bacilli</taxon>
        <taxon>Bacillales</taxon>
        <taxon>Paenibacillaceae</taxon>
        <taxon>Paenibacillus</taxon>
    </lineage>
</organism>
<evidence type="ECO:0000313" key="2">
    <source>
        <dbReference type="EMBL" id="MFD0867706.1"/>
    </source>
</evidence>
<sequence>MALNYLLPTISTSFIVISAVLVAIGWYHIRQKNRIAHERFMVAGAIFAVAFFIVYVSRTIFAGNTAIAESAPDAVRSFYYVFLLFHIVLATVSAVFGIVTLTLAYKKSFAKHRKLGRWTAVMWLITAPTGVIVYTLLYVLYPGGDTKPVIDAIFGW</sequence>
<keyword evidence="1" id="KW-1133">Transmembrane helix</keyword>
<dbReference type="InterPro" id="IPR007352">
    <property type="entry name" value="DUF420"/>
</dbReference>
<protein>
    <submittedName>
        <fullName evidence="2">DUF420 domain-containing protein</fullName>
    </submittedName>
</protein>
<feature type="transmembrane region" description="Helical" evidence="1">
    <location>
        <begin position="78"/>
        <end position="105"/>
    </location>
</feature>
<comment type="caution">
    <text evidence="2">The sequence shown here is derived from an EMBL/GenBank/DDBJ whole genome shotgun (WGS) entry which is preliminary data.</text>
</comment>
<feature type="transmembrane region" description="Helical" evidence="1">
    <location>
        <begin position="117"/>
        <end position="141"/>
    </location>
</feature>
<reference evidence="3" key="1">
    <citation type="journal article" date="2019" name="Int. J. Syst. Evol. Microbiol.">
        <title>The Global Catalogue of Microorganisms (GCM) 10K type strain sequencing project: providing services to taxonomists for standard genome sequencing and annotation.</title>
        <authorList>
            <consortium name="The Broad Institute Genomics Platform"/>
            <consortium name="The Broad Institute Genome Sequencing Center for Infectious Disease"/>
            <person name="Wu L."/>
            <person name="Ma J."/>
        </authorList>
    </citation>
    <scope>NUCLEOTIDE SEQUENCE [LARGE SCALE GENOMIC DNA]</scope>
    <source>
        <strain evidence="3">CCUG 57263</strain>
    </source>
</reference>
<evidence type="ECO:0000256" key="1">
    <source>
        <dbReference type="SAM" id="Phobius"/>
    </source>
</evidence>
<dbReference type="Gene3D" id="1.20.120.80">
    <property type="entry name" value="Cytochrome c oxidase, subunit III, four-helix bundle"/>
    <property type="match status" value="1"/>
</dbReference>
<evidence type="ECO:0000313" key="3">
    <source>
        <dbReference type="Proteomes" id="UP001597120"/>
    </source>
</evidence>
<keyword evidence="1" id="KW-0812">Transmembrane</keyword>
<accession>A0ABW3D2S7</accession>
<dbReference type="InterPro" id="IPR013833">
    <property type="entry name" value="Cyt_c_oxidase_su3_a-hlx"/>
</dbReference>
<keyword evidence="1" id="KW-0472">Membrane</keyword>
<feature type="transmembrane region" description="Helical" evidence="1">
    <location>
        <begin position="6"/>
        <end position="28"/>
    </location>
</feature>
<dbReference type="Proteomes" id="UP001597120">
    <property type="component" value="Unassembled WGS sequence"/>
</dbReference>
<dbReference type="PANTHER" id="PTHR37692:SF1">
    <property type="entry name" value="DUF420 DOMAIN-CONTAINING PROTEIN"/>
    <property type="match status" value="1"/>
</dbReference>
<name>A0ABW3D2S7_9BACL</name>
<proteinExistence type="predicted"/>
<keyword evidence="3" id="KW-1185">Reference proteome</keyword>
<dbReference type="Pfam" id="PF04238">
    <property type="entry name" value="DUF420"/>
    <property type="match status" value="1"/>
</dbReference>